<dbReference type="InterPro" id="IPR052163">
    <property type="entry name" value="DGC-Regulatory_Protein"/>
</dbReference>
<keyword evidence="1" id="KW-0812">Transmembrane</keyword>
<evidence type="ECO:0008006" key="6">
    <source>
        <dbReference type="Google" id="ProtNLM"/>
    </source>
</evidence>
<proteinExistence type="predicted"/>
<dbReference type="SUPFAM" id="SSF158472">
    <property type="entry name" value="HAMP domain-like"/>
    <property type="match status" value="1"/>
</dbReference>
<organism evidence="4 5">
    <name type="scientific">Methylobacterium indicum</name>
    <dbReference type="NCBI Taxonomy" id="1775910"/>
    <lineage>
        <taxon>Bacteria</taxon>
        <taxon>Pseudomonadati</taxon>
        <taxon>Pseudomonadota</taxon>
        <taxon>Alphaproteobacteria</taxon>
        <taxon>Hyphomicrobiales</taxon>
        <taxon>Methylobacteriaceae</taxon>
        <taxon>Methylobacterium</taxon>
    </lineage>
</organism>
<feature type="transmembrane region" description="Helical" evidence="1">
    <location>
        <begin position="204"/>
        <end position="225"/>
    </location>
</feature>
<dbReference type="Gene3D" id="6.10.340.10">
    <property type="match status" value="1"/>
</dbReference>
<dbReference type="SMART" id="SM00267">
    <property type="entry name" value="GGDEF"/>
    <property type="match status" value="1"/>
</dbReference>
<dbReference type="Pfam" id="PF00990">
    <property type="entry name" value="GGDEF"/>
    <property type="match status" value="1"/>
</dbReference>
<reference evidence="4 5" key="1">
    <citation type="submission" date="2014-11" db="EMBL/GenBank/DDBJ databases">
        <title>Comparative genomics of Methylobacterium species.</title>
        <authorList>
            <person name="Chaudhry V."/>
            <person name="Patil P.B."/>
        </authorList>
    </citation>
    <scope>NUCLEOTIDE SEQUENCE [LARGE SCALE GENOMIC DNA]</scope>
    <source>
        <strain evidence="4 5">SE3.6</strain>
    </source>
</reference>
<dbReference type="PANTHER" id="PTHR46663:SF4">
    <property type="entry name" value="DIGUANYLATE CYCLASE DGCT-RELATED"/>
    <property type="match status" value="1"/>
</dbReference>
<evidence type="ECO:0000256" key="1">
    <source>
        <dbReference type="SAM" id="Phobius"/>
    </source>
</evidence>
<dbReference type="InterPro" id="IPR029787">
    <property type="entry name" value="Nucleotide_cyclase"/>
</dbReference>
<dbReference type="Gene3D" id="3.30.70.270">
    <property type="match status" value="1"/>
</dbReference>
<sequence length="474" mass="50230">MAARGLAWTRSLLGRITIFVLASVMLAYALGAGTALFIMVRGQSRQWEHDAGLYAQVASTALRGIYTFVSVHVDRDGRVDWIETGRPVGDDQSVVTTGFMPADVLALASAQTGQDVWLVTADEAGRLTSLSDSQGQGSGLRFAFPGSENQTPRRLFTGWIEAGSETHFAGFMPILSKTGQLMGGLVASVGSAEVLLAARNQALWMLTLLMLVTLAASALVVAIALRRAFRPIPALTGVLTALAGNDTGVRIPFQERTDELGRLAVAIETLRCAVVERGRLRRIGEHAAVMEHRAHHDSLTGLPNRARFTALLDAALERTTAGLAAYNLMLLDLDRFKEVNDTLGHAAGDAVLVEVGRRIAPLLAPDDVVARLGGDEFALLQRADGNDGVPRAERLAHAIVASLARPLAHGGAPVSIGVSIGIAGAPEDGVERSVLLERADLALYVAKKAGRGRFARYRPGMTMPAESEGAAQAA</sequence>
<dbReference type="InterPro" id="IPR003660">
    <property type="entry name" value="HAMP_dom"/>
</dbReference>
<dbReference type="CDD" id="cd01949">
    <property type="entry name" value="GGDEF"/>
    <property type="match status" value="1"/>
</dbReference>
<comment type="caution">
    <text evidence="4">The sequence shown here is derived from an EMBL/GenBank/DDBJ whole genome shotgun (WGS) entry which is preliminary data.</text>
</comment>
<gene>
    <name evidence="4" type="ORF">QR79_27930</name>
</gene>
<accession>A0ABR5GTX4</accession>
<name>A0ABR5GTX4_9HYPH</name>
<dbReference type="SUPFAM" id="SSF55073">
    <property type="entry name" value="Nucleotide cyclase"/>
    <property type="match status" value="1"/>
</dbReference>
<dbReference type="PROSITE" id="PS50887">
    <property type="entry name" value="GGDEF"/>
    <property type="match status" value="1"/>
</dbReference>
<dbReference type="CDD" id="cd06225">
    <property type="entry name" value="HAMP"/>
    <property type="match status" value="1"/>
</dbReference>
<protein>
    <recommendedName>
        <fullName evidence="6">Diguanylate cyclase</fullName>
    </recommendedName>
</protein>
<evidence type="ECO:0000259" key="3">
    <source>
        <dbReference type="PROSITE" id="PS50887"/>
    </source>
</evidence>
<evidence type="ECO:0000313" key="4">
    <source>
        <dbReference type="EMBL" id="KMO12951.1"/>
    </source>
</evidence>
<dbReference type="PANTHER" id="PTHR46663">
    <property type="entry name" value="DIGUANYLATE CYCLASE DGCT-RELATED"/>
    <property type="match status" value="1"/>
</dbReference>
<dbReference type="InterPro" id="IPR043128">
    <property type="entry name" value="Rev_trsase/Diguanyl_cyclase"/>
</dbReference>
<evidence type="ECO:0000313" key="5">
    <source>
        <dbReference type="Proteomes" id="UP000036471"/>
    </source>
</evidence>
<dbReference type="NCBIfam" id="TIGR00254">
    <property type="entry name" value="GGDEF"/>
    <property type="match status" value="1"/>
</dbReference>
<dbReference type="EMBL" id="JTHG01000344">
    <property type="protein sequence ID" value="KMO12951.1"/>
    <property type="molecule type" value="Genomic_DNA"/>
</dbReference>
<keyword evidence="1" id="KW-0472">Membrane</keyword>
<feature type="transmembrane region" description="Helical" evidence="1">
    <location>
        <begin position="12"/>
        <end position="40"/>
    </location>
</feature>
<keyword evidence="5" id="KW-1185">Reference proteome</keyword>
<evidence type="ECO:0000259" key="2">
    <source>
        <dbReference type="PROSITE" id="PS50885"/>
    </source>
</evidence>
<dbReference type="PROSITE" id="PS50885">
    <property type="entry name" value="HAMP"/>
    <property type="match status" value="1"/>
</dbReference>
<dbReference type="InterPro" id="IPR000160">
    <property type="entry name" value="GGDEF_dom"/>
</dbReference>
<dbReference type="Proteomes" id="UP000036471">
    <property type="component" value="Unassembled WGS sequence"/>
</dbReference>
<feature type="domain" description="HAMP" evidence="2">
    <location>
        <begin position="226"/>
        <end position="279"/>
    </location>
</feature>
<keyword evidence="1" id="KW-1133">Transmembrane helix</keyword>
<feature type="domain" description="GGDEF" evidence="3">
    <location>
        <begin position="324"/>
        <end position="459"/>
    </location>
</feature>